<reference evidence="1" key="1">
    <citation type="journal article" date="2022" name="bioRxiv">
        <title>Sequencing and chromosome-scale assembly of the giantPleurodeles waltlgenome.</title>
        <authorList>
            <person name="Brown T."/>
            <person name="Elewa A."/>
            <person name="Iarovenko S."/>
            <person name="Subramanian E."/>
            <person name="Araus A.J."/>
            <person name="Petzold A."/>
            <person name="Susuki M."/>
            <person name="Suzuki K.-i.T."/>
            <person name="Hayashi T."/>
            <person name="Toyoda A."/>
            <person name="Oliveira C."/>
            <person name="Osipova E."/>
            <person name="Leigh N.D."/>
            <person name="Simon A."/>
            <person name="Yun M.H."/>
        </authorList>
    </citation>
    <scope>NUCLEOTIDE SEQUENCE</scope>
    <source>
        <strain evidence="1">20211129_DDA</strain>
        <tissue evidence="1">Liver</tissue>
    </source>
</reference>
<evidence type="ECO:0000313" key="1">
    <source>
        <dbReference type="EMBL" id="KAJ1186164.1"/>
    </source>
</evidence>
<dbReference type="AlphaFoldDB" id="A0AAV7UCP2"/>
<dbReference type="Proteomes" id="UP001066276">
    <property type="component" value="Chromosome 3_1"/>
</dbReference>
<proteinExistence type="predicted"/>
<comment type="caution">
    <text evidence="1">The sequence shown here is derived from an EMBL/GenBank/DDBJ whole genome shotgun (WGS) entry which is preliminary data.</text>
</comment>
<gene>
    <name evidence="1" type="ORF">NDU88_002947</name>
</gene>
<organism evidence="1 2">
    <name type="scientific">Pleurodeles waltl</name>
    <name type="common">Iberian ribbed newt</name>
    <dbReference type="NCBI Taxonomy" id="8319"/>
    <lineage>
        <taxon>Eukaryota</taxon>
        <taxon>Metazoa</taxon>
        <taxon>Chordata</taxon>
        <taxon>Craniata</taxon>
        <taxon>Vertebrata</taxon>
        <taxon>Euteleostomi</taxon>
        <taxon>Amphibia</taxon>
        <taxon>Batrachia</taxon>
        <taxon>Caudata</taxon>
        <taxon>Salamandroidea</taxon>
        <taxon>Salamandridae</taxon>
        <taxon>Pleurodelinae</taxon>
        <taxon>Pleurodeles</taxon>
    </lineage>
</organism>
<name>A0AAV7UCP2_PLEWA</name>
<protein>
    <submittedName>
        <fullName evidence="1">Uncharacterized protein</fullName>
    </submittedName>
</protein>
<keyword evidence="2" id="KW-1185">Reference proteome</keyword>
<evidence type="ECO:0000313" key="2">
    <source>
        <dbReference type="Proteomes" id="UP001066276"/>
    </source>
</evidence>
<accession>A0AAV7UCP2</accession>
<dbReference type="EMBL" id="JANPWB010000005">
    <property type="protein sequence ID" value="KAJ1186164.1"/>
    <property type="molecule type" value="Genomic_DNA"/>
</dbReference>
<sequence length="109" mass="11678">MEGGGTREKSLQQSEALKVGVGGTVNKAARAIDESRCCLRLLMKHGQQSIAKPLKVVDESGWQSTAKTLKVVVESGQQSIPKPLEVVDEAGGKVQQGHLRLLKKACDKV</sequence>